<name>A0A4D7JAD8_9BACT</name>
<protein>
    <submittedName>
        <fullName evidence="1">Uncharacterized protein</fullName>
    </submittedName>
</protein>
<dbReference type="Proteomes" id="UP000298616">
    <property type="component" value="Chromosome"/>
</dbReference>
<evidence type="ECO:0000313" key="2">
    <source>
        <dbReference type="Proteomes" id="UP000298616"/>
    </source>
</evidence>
<dbReference type="KEGG" id="fpf:DCC35_00960"/>
<evidence type="ECO:0000313" key="1">
    <source>
        <dbReference type="EMBL" id="QCK13419.1"/>
    </source>
</evidence>
<dbReference type="EMBL" id="CP028923">
    <property type="protein sequence ID" value="QCK13419.1"/>
    <property type="molecule type" value="Genomic_DNA"/>
</dbReference>
<dbReference type="RefSeq" id="WP_137089014.1">
    <property type="nucleotide sequence ID" value="NZ_CP028923.1"/>
</dbReference>
<keyword evidence="2" id="KW-1185">Reference proteome</keyword>
<dbReference type="AlphaFoldDB" id="A0A4D7JAD8"/>
<proteinExistence type="predicted"/>
<accession>A0A4D7JAD8</accession>
<organism evidence="1 2">
    <name type="scientific">Mangrovivirga cuniculi</name>
    <dbReference type="NCBI Taxonomy" id="2715131"/>
    <lineage>
        <taxon>Bacteria</taxon>
        <taxon>Pseudomonadati</taxon>
        <taxon>Bacteroidota</taxon>
        <taxon>Cytophagia</taxon>
        <taxon>Cytophagales</taxon>
        <taxon>Mangrovivirgaceae</taxon>
        <taxon>Mangrovivirga</taxon>
    </lineage>
</organism>
<reference evidence="1 2" key="1">
    <citation type="submission" date="2018-04" db="EMBL/GenBank/DDBJ databases">
        <title>Complete genome uncultured novel isolate.</title>
        <authorList>
            <person name="Merlino G."/>
        </authorList>
    </citation>
    <scope>NUCLEOTIDE SEQUENCE [LARGE SCALE GENOMIC DNA]</scope>
    <source>
        <strain evidence="2">R1DC9</strain>
    </source>
</reference>
<gene>
    <name evidence="1" type="ORF">DCC35_00960</name>
</gene>
<sequence length="116" mass="13220">MHKSIKPKLLVVFAVVLILAGARINTNQLFAKELSNTTIESIHLKSDSLYQQVESTDKNTSNEVTDKQKAVEAKKKLKENSEEEVSPLSYNFFLNVLSKIKLSEYIDISFDFDFSF</sequence>